<dbReference type="AlphaFoldDB" id="A0A9X2FIT0"/>
<evidence type="ECO:0000259" key="3">
    <source>
        <dbReference type="Pfam" id="PF13751"/>
    </source>
</evidence>
<feature type="region of interest" description="Disordered" evidence="1">
    <location>
        <begin position="350"/>
        <end position="376"/>
    </location>
</feature>
<accession>A0A9X2FIT0</accession>
<evidence type="ECO:0000259" key="2">
    <source>
        <dbReference type="Pfam" id="PF05598"/>
    </source>
</evidence>
<sequence>MKPKSRPESSQLQLFQAQFQQLLNHDHPLFVLADKIDWNRFDVAFADCYSPDQGAPAKSVRLLVGLHYLKHTFNESDESLIDRWLENPYWQYFCGFETMQHEPPLHPTSLTKWRQRVGAERLELLLSETLAIALRENHASEQELSRVNVDTTVEEKHITYPTDSKLFYRAIVKLGQAAKKRHVKLRQTYVRVAKKASIMAGRYAHAKQFKRMRRELKRLRTWLGRVIRDVRRKLPEPDEKLQMLLSLSERLHAQQPTDKNKLYSLHEPEVKCLSKGKARQRYEFGQKVTVTTSNQSNWVVGVELCKGAPYDGHTLASAIQTVQRTTGVPVTDAYVDKGYRGHDYQGEASVHVAGSSKKKLTRSEKRRRKRRSAVEPKIGHLKSDHRLGRCYLKGLAGDAMNVILAAAGANLRKLLRAIAPALIDWLTQQLVLAINSQGRRCQWGMAI</sequence>
<dbReference type="NCBIfam" id="NF033578">
    <property type="entry name" value="transpos_IS5_1"/>
    <property type="match status" value="1"/>
</dbReference>
<dbReference type="Pfam" id="PF13751">
    <property type="entry name" value="DDE_Tnp_1_6"/>
    <property type="match status" value="1"/>
</dbReference>
<dbReference type="InterPro" id="IPR008490">
    <property type="entry name" value="Transposase_InsH_N"/>
</dbReference>
<dbReference type="InterPro" id="IPR047710">
    <property type="entry name" value="Transpos_IS5-like"/>
</dbReference>
<feature type="domain" description="Transposase DDE" evidence="3">
    <location>
        <begin position="340"/>
        <end position="415"/>
    </location>
</feature>
<feature type="compositionally biased region" description="Basic residues" evidence="1">
    <location>
        <begin position="356"/>
        <end position="371"/>
    </location>
</feature>
<evidence type="ECO:0000313" key="5">
    <source>
        <dbReference type="Proteomes" id="UP001155241"/>
    </source>
</evidence>
<reference evidence="4" key="1">
    <citation type="submission" date="2022-06" db="EMBL/GenBank/DDBJ databases">
        <title>Aeoliella straminimaris, a novel planctomycete from sediments.</title>
        <authorList>
            <person name="Vitorino I.R."/>
            <person name="Lage O.M."/>
        </authorList>
    </citation>
    <scope>NUCLEOTIDE SEQUENCE</scope>
    <source>
        <strain evidence="4">ICT_H6.2</strain>
    </source>
</reference>
<proteinExistence type="predicted"/>
<organism evidence="4 5">
    <name type="scientific">Aeoliella straminimaris</name>
    <dbReference type="NCBI Taxonomy" id="2954799"/>
    <lineage>
        <taxon>Bacteria</taxon>
        <taxon>Pseudomonadati</taxon>
        <taxon>Planctomycetota</taxon>
        <taxon>Planctomycetia</taxon>
        <taxon>Pirellulales</taxon>
        <taxon>Lacipirellulaceae</taxon>
        <taxon>Aeoliella</taxon>
    </lineage>
</organism>
<protein>
    <submittedName>
        <fullName evidence="4">IS5 family transposase</fullName>
    </submittedName>
</protein>
<evidence type="ECO:0000313" key="4">
    <source>
        <dbReference type="EMBL" id="MCO6048169.1"/>
    </source>
</evidence>
<dbReference type="EMBL" id="JAMXLR010000097">
    <property type="protein sequence ID" value="MCO6048169.1"/>
    <property type="molecule type" value="Genomic_DNA"/>
</dbReference>
<evidence type="ECO:0000256" key="1">
    <source>
        <dbReference type="SAM" id="MobiDB-lite"/>
    </source>
</evidence>
<dbReference type="InterPro" id="IPR025668">
    <property type="entry name" value="Tnp_DDE_dom"/>
</dbReference>
<dbReference type="RefSeq" id="WP_252856283.1">
    <property type="nucleotide sequence ID" value="NZ_JAMXLR010000097.1"/>
</dbReference>
<feature type="domain" description="Transposase InsH N-terminal" evidence="2">
    <location>
        <begin position="19"/>
        <end position="116"/>
    </location>
</feature>
<dbReference type="Proteomes" id="UP001155241">
    <property type="component" value="Unassembled WGS sequence"/>
</dbReference>
<name>A0A9X2FIT0_9BACT</name>
<dbReference type="PANTHER" id="PTHR33803">
    <property type="entry name" value="IS1478 TRANSPOSASE"/>
    <property type="match status" value="1"/>
</dbReference>
<gene>
    <name evidence="4" type="ORF">NG895_30100</name>
</gene>
<keyword evidence="5" id="KW-1185">Reference proteome</keyword>
<comment type="caution">
    <text evidence="4">The sequence shown here is derived from an EMBL/GenBank/DDBJ whole genome shotgun (WGS) entry which is preliminary data.</text>
</comment>
<dbReference type="PANTHER" id="PTHR33803:SF3">
    <property type="entry name" value="BLL1974 PROTEIN"/>
    <property type="match status" value="1"/>
</dbReference>
<dbReference type="Pfam" id="PF05598">
    <property type="entry name" value="DUF772"/>
    <property type="match status" value="1"/>
</dbReference>